<evidence type="ECO:0000256" key="7">
    <source>
        <dbReference type="SAM" id="MobiDB-lite"/>
    </source>
</evidence>
<feature type="transmembrane region" description="Helical" evidence="8">
    <location>
        <begin position="201"/>
        <end position="224"/>
    </location>
</feature>
<feature type="transmembrane region" description="Helical" evidence="8">
    <location>
        <begin position="468"/>
        <end position="488"/>
    </location>
</feature>
<keyword evidence="3" id="KW-0813">Transport</keyword>
<dbReference type="InterPro" id="IPR011701">
    <property type="entry name" value="MFS"/>
</dbReference>
<accession>A0A6A6VXP4</accession>
<protein>
    <submittedName>
        <fullName evidence="9">MFS general substrate transporter</fullName>
    </submittedName>
</protein>
<feature type="compositionally biased region" description="Polar residues" evidence="7">
    <location>
        <begin position="556"/>
        <end position="575"/>
    </location>
</feature>
<dbReference type="Proteomes" id="UP000799437">
    <property type="component" value="Unassembled WGS sequence"/>
</dbReference>
<evidence type="ECO:0000313" key="9">
    <source>
        <dbReference type="EMBL" id="KAF2755003.1"/>
    </source>
</evidence>
<keyword evidence="5 8" id="KW-1133">Transmembrane helix</keyword>
<dbReference type="PANTHER" id="PTHR20772:SF2">
    <property type="entry name" value="PROTEIN FMP42"/>
    <property type="match status" value="1"/>
</dbReference>
<reference evidence="9" key="1">
    <citation type="journal article" date="2020" name="Stud. Mycol.">
        <title>101 Dothideomycetes genomes: a test case for predicting lifestyles and emergence of pathogens.</title>
        <authorList>
            <person name="Haridas S."/>
            <person name="Albert R."/>
            <person name="Binder M."/>
            <person name="Bloem J."/>
            <person name="Labutti K."/>
            <person name="Salamov A."/>
            <person name="Andreopoulos B."/>
            <person name="Baker S."/>
            <person name="Barry K."/>
            <person name="Bills G."/>
            <person name="Bluhm B."/>
            <person name="Cannon C."/>
            <person name="Castanera R."/>
            <person name="Culley D."/>
            <person name="Daum C."/>
            <person name="Ezra D."/>
            <person name="Gonzalez J."/>
            <person name="Henrissat B."/>
            <person name="Kuo A."/>
            <person name="Liang C."/>
            <person name="Lipzen A."/>
            <person name="Lutzoni F."/>
            <person name="Magnuson J."/>
            <person name="Mondo S."/>
            <person name="Nolan M."/>
            <person name="Ohm R."/>
            <person name="Pangilinan J."/>
            <person name="Park H.-J."/>
            <person name="Ramirez L."/>
            <person name="Alfaro M."/>
            <person name="Sun H."/>
            <person name="Tritt A."/>
            <person name="Yoshinaga Y."/>
            <person name="Zwiers L.-H."/>
            <person name="Turgeon B."/>
            <person name="Goodwin S."/>
            <person name="Spatafora J."/>
            <person name="Crous P."/>
            <person name="Grigoriev I."/>
        </authorList>
    </citation>
    <scope>NUCLEOTIDE SEQUENCE</scope>
    <source>
        <strain evidence="9">CBS 121739</strain>
    </source>
</reference>
<feature type="transmembrane region" description="Helical" evidence="8">
    <location>
        <begin position="63"/>
        <end position="83"/>
    </location>
</feature>
<dbReference type="SUPFAM" id="SSF103473">
    <property type="entry name" value="MFS general substrate transporter"/>
    <property type="match status" value="1"/>
</dbReference>
<comment type="similarity">
    <text evidence="2">Belongs to the SLC43A transporter (TC 2.A.1.44) family.</text>
</comment>
<feature type="transmembrane region" description="Helical" evidence="8">
    <location>
        <begin position="350"/>
        <end position="372"/>
    </location>
</feature>
<keyword evidence="6 8" id="KW-0472">Membrane</keyword>
<feature type="transmembrane region" description="Helical" evidence="8">
    <location>
        <begin position="169"/>
        <end position="189"/>
    </location>
</feature>
<proteinExistence type="inferred from homology"/>
<evidence type="ECO:0000256" key="4">
    <source>
        <dbReference type="ARBA" id="ARBA00022692"/>
    </source>
</evidence>
<feature type="transmembrane region" description="Helical" evidence="8">
    <location>
        <begin position="143"/>
        <end position="163"/>
    </location>
</feature>
<feature type="transmembrane region" description="Helical" evidence="8">
    <location>
        <begin position="392"/>
        <end position="412"/>
    </location>
</feature>
<dbReference type="Gene3D" id="1.20.1250.20">
    <property type="entry name" value="MFS general substrate transporter like domains"/>
    <property type="match status" value="1"/>
</dbReference>
<dbReference type="OrthoDB" id="330047at2759"/>
<dbReference type="GO" id="GO:0022857">
    <property type="term" value="F:transmembrane transporter activity"/>
    <property type="evidence" value="ECO:0007669"/>
    <property type="project" value="InterPro"/>
</dbReference>
<dbReference type="EMBL" id="ML996578">
    <property type="protein sequence ID" value="KAF2755003.1"/>
    <property type="molecule type" value="Genomic_DNA"/>
</dbReference>
<keyword evidence="10" id="KW-1185">Reference proteome</keyword>
<feature type="region of interest" description="Disordered" evidence="7">
    <location>
        <begin position="547"/>
        <end position="584"/>
    </location>
</feature>
<feature type="transmembrane region" description="Helical" evidence="8">
    <location>
        <begin position="114"/>
        <end position="136"/>
    </location>
</feature>
<comment type="subcellular location">
    <subcellularLocation>
        <location evidence="1">Membrane</location>
        <topology evidence="1">Multi-pass membrane protein</topology>
    </subcellularLocation>
</comment>
<keyword evidence="4 8" id="KW-0812">Transmembrane</keyword>
<evidence type="ECO:0000313" key="10">
    <source>
        <dbReference type="Proteomes" id="UP000799437"/>
    </source>
</evidence>
<evidence type="ECO:0000256" key="8">
    <source>
        <dbReference type="SAM" id="Phobius"/>
    </source>
</evidence>
<evidence type="ECO:0000256" key="1">
    <source>
        <dbReference type="ARBA" id="ARBA00004141"/>
    </source>
</evidence>
<feature type="transmembrane region" description="Helical" evidence="8">
    <location>
        <begin position="236"/>
        <end position="254"/>
    </location>
</feature>
<sequence length="584" mass="64246">MSLAERVSVLEEYEPSWSREQSPNRMPGRKLSFNPVGEWVPLAAHEEPVGAFEVSKTKRIIQVGAAVVYCLFAAGVVFGFAAIKPVLIAEGAYHDLCSPEEQHLPSCYEQELRLNLMFTIAAVATNVCALPVGTILDRFGPRVSGIIGSTSLAVGALFFAFSWDLPFDGFIPGYLFLALGGPFIFISSFQLSNTFPQNSGLILALLTGAFDSSSAIFLFYRLIYQASNQTFTPKKFFLVYLIVPVLTLIVQLTLMPSKSYKTVGELVAHADDEAADIHDSDNEIEDEGQVQRLREERRFRRESILSDITELLGTADASQQTESEEKKRETSGVWGILHGQSALEQIQTPWFILIALFTIVQMLRINYFVATIRTQYAYLLGSYSKAVEINDFFDVALPLGGVIAVPFIGIILDNTSTKFCLSVLVVIATSIGVLGVIPHMWAAYANVVLFVVYRPLYYTTVSDYAAKVFGFTTFGKVYGLIICLAGVLNFAQSGLDALTHEVFNDDPVPVNVVLLGVAFIIGIILVGYVWRKSKKIGREGLEERAQAAEERESLMPTATDSMLANYGSTNGSNGTHMDDRGRSK</sequence>
<evidence type="ECO:0000256" key="3">
    <source>
        <dbReference type="ARBA" id="ARBA00022448"/>
    </source>
</evidence>
<gene>
    <name evidence="9" type="ORF">EJ05DRAFT_478824</name>
</gene>
<dbReference type="Pfam" id="PF07690">
    <property type="entry name" value="MFS_1"/>
    <property type="match status" value="1"/>
</dbReference>
<name>A0A6A6VXP4_9PEZI</name>
<feature type="transmembrane region" description="Helical" evidence="8">
    <location>
        <begin position="508"/>
        <end position="530"/>
    </location>
</feature>
<dbReference type="InterPro" id="IPR052599">
    <property type="entry name" value="SLC43A_AATransporter"/>
</dbReference>
<evidence type="ECO:0000256" key="5">
    <source>
        <dbReference type="ARBA" id="ARBA00022989"/>
    </source>
</evidence>
<dbReference type="GO" id="GO:0000329">
    <property type="term" value="C:fungal-type vacuole membrane"/>
    <property type="evidence" value="ECO:0007669"/>
    <property type="project" value="TreeGrafter"/>
</dbReference>
<evidence type="ECO:0000256" key="2">
    <source>
        <dbReference type="ARBA" id="ARBA00006595"/>
    </source>
</evidence>
<organism evidence="9 10">
    <name type="scientific">Pseudovirgaria hyperparasitica</name>
    <dbReference type="NCBI Taxonomy" id="470096"/>
    <lineage>
        <taxon>Eukaryota</taxon>
        <taxon>Fungi</taxon>
        <taxon>Dikarya</taxon>
        <taxon>Ascomycota</taxon>
        <taxon>Pezizomycotina</taxon>
        <taxon>Dothideomycetes</taxon>
        <taxon>Dothideomycetes incertae sedis</taxon>
        <taxon>Acrospermales</taxon>
        <taxon>Acrospermaceae</taxon>
        <taxon>Pseudovirgaria</taxon>
    </lineage>
</organism>
<dbReference type="RefSeq" id="XP_033597454.1">
    <property type="nucleotide sequence ID" value="XM_033744537.1"/>
</dbReference>
<dbReference type="GeneID" id="54485591"/>
<evidence type="ECO:0000256" key="6">
    <source>
        <dbReference type="ARBA" id="ARBA00023136"/>
    </source>
</evidence>
<dbReference type="InterPro" id="IPR036259">
    <property type="entry name" value="MFS_trans_sf"/>
</dbReference>
<dbReference type="PANTHER" id="PTHR20772">
    <property type="entry name" value="PROTEIN FMP42"/>
    <property type="match status" value="1"/>
</dbReference>
<dbReference type="AlphaFoldDB" id="A0A6A6VXP4"/>